<dbReference type="EMBL" id="LN871599">
    <property type="protein sequence ID" value="CCF75620.1"/>
    <property type="molecule type" value="Genomic_DNA"/>
</dbReference>
<dbReference type="KEGG" id="bmic:BmR1_04g07125"/>
<feature type="compositionally biased region" description="Basic and acidic residues" evidence="1">
    <location>
        <begin position="287"/>
        <end position="296"/>
    </location>
</feature>
<proteinExistence type="predicted"/>
<feature type="compositionally biased region" description="Basic and acidic residues" evidence="1">
    <location>
        <begin position="352"/>
        <end position="370"/>
    </location>
</feature>
<evidence type="ECO:0000313" key="3">
    <source>
        <dbReference type="Proteomes" id="UP000002899"/>
    </source>
</evidence>
<dbReference type="RefSeq" id="XP_012650028.1">
    <property type="nucleotide sequence ID" value="XM_012794574.1"/>
</dbReference>
<protein>
    <submittedName>
        <fullName evidence="2">Uncharacterized protein</fullName>
    </submittedName>
</protein>
<evidence type="ECO:0000313" key="2">
    <source>
        <dbReference type="EMBL" id="CCF75620.1"/>
    </source>
</evidence>
<dbReference type="GeneID" id="24426072"/>
<evidence type="ECO:0000256" key="1">
    <source>
        <dbReference type="SAM" id="MobiDB-lite"/>
    </source>
</evidence>
<gene>
    <name evidence="2" type="ORF">BmR1_04g07125</name>
</gene>
<dbReference type="Proteomes" id="UP000002899">
    <property type="component" value="Chromosome IV"/>
</dbReference>
<reference evidence="2 3" key="3">
    <citation type="journal article" date="2016" name="Sci. Rep.">
        <title>Genome-wide diversity and gene expression profiling of Babesia microti isolates identify polymorphic genes that mediate host-pathogen interactions.</title>
        <authorList>
            <person name="Silva J.C."/>
            <person name="Cornillot E."/>
            <person name="McCracken C."/>
            <person name="Usmani-Brown S."/>
            <person name="Dwivedi A."/>
            <person name="Ifeonu O.O."/>
            <person name="Crabtree J."/>
            <person name="Gotia H.T."/>
            <person name="Virji A.Z."/>
            <person name="Reynes C."/>
            <person name="Colinge J."/>
            <person name="Kumar V."/>
            <person name="Lawres L."/>
            <person name="Pazzi J.E."/>
            <person name="Pablo J.V."/>
            <person name="Hung C."/>
            <person name="Brancato J."/>
            <person name="Kumari P."/>
            <person name="Orvis J."/>
            <person name="Tretina K."/>
            <person name="Chibucos M."/>
            <person name="Ott S."/>
            <person name="Sadzewicz L."/>
            <person name="Sengamalay N."/>
            <person name="Shetty A.C."/>
            <person name="Su Q."/>
            <person name="Tallon L."/>
            <person name="Fraser C.M."/>
            <person name="Frutos R."/>
            <person name="Molina D.M."/>
            <person name="Krause P.J."/>
            <person name="Ben Mamoun C."/>
        </authorList>
    </citation>
    <scope>NUCLEOTIDE SEQUENCE [LARGE SCALE GENOMIC DNA]</scope>
    <source>
        <strain evidence="2 3">RI</strain>
    </source>
</reference>
<reference evidence="2 3" key="1">
    <citation type="journal article" date="2012" name="Nucleic Acids Res.">
        <title>Sequencing of the smallest Apicomplexan genome from the human pathogen Babesia microti.</title>
        <authorList>
            <person name="Cornillot E."/>
            <person name="Hadj-Kaddour K."/>
            <person name="Dassouli A."/>
            <person name="Noel B."/>
            <person name="Ranwez V."/>
            <person name="Vacherie B."/>
            <person name="Augagneur Y."/>
            <person name="Bres V."/>
            <person name="Duclos A."/>
            <person name="Randazzo S."/>
            <person name="Carcy B."/>
            <person name="Debierre-Grockiego F."/>
            <person name="Delbecq S."/>
            <person name="Moubri-Menage K."/>
            <person name="Shams-Eldin H."/>
            <person name="Usmani-Brown S."/>
            <person name="Bringaud F."/>
            <person name="Wincker P."/>
            <person name="Vivares C.P."/>
            <person name="Schwarz R.T."/>
            <person name="Schetters T.P."/>
            <person name="Krause P.J."/>
            <person name="Gorenflot A."/>
            <person name="Berry V."/>
            <person name="Barbe V."/>
            <person name="Ben Mamoun C."/>
        </authorList>
    </citation>
    <scope>NUCLEOTIDE SEQUENCE [LARGE SCALE GENOMIC DNA]</scope>
    <source>
        <strain evidence="2 3">RI</strain>
    </source>
</reference>
<name>I7JD48_BABMR</name>
<accession>I7JD48</accession>
<feature type="region of interest" description="Disordered" evidence="1">
    <location>
        <begin position="351"/>
        <end position="370"/>
    </location>
</feature>
<feature type="region of interest" description="Disordered" evidence="1">
    <location>
        <begin position="265"/>
        <end position="326"/>
    </location>
</feature>
<reference evidence="2 3" key="2">
    <citation type="journal article" date="2013" name="PLoS ONE">
        <title>Whole genome mapping and re-organization of the nuclear and mitochondrial genomes of Babesia microti isolates.</title>
        <authorList>
            <person name="Cornillot E."/>
            <person name="Dassouli A."/>
            <person name="Garg A."/>
            <person name="Pachikara N."/>
            <person name="Randazzo S."/>
            <person name="Depoix D."/>
            <person name="Carcy B."/>
            <person name="Delbecq S."/>
            <person name="Frutos R."/>
            <person name="Silva J.C."/>
            <person name="Sutton R."/>
            <person name="Krause P.J."/>
            <person name="Mamoun C.B."/>
        </authorList>
    </citation>
    <scope>NUCLEOTIDE SEQUENCE [LARGE SCALE GENOMIC DNA]</scope>
    <source>
        <strain evidence="2 3">RI</strain>
    </source>
</reference>
<dbReference type="VEuPathDB" id="PiroplasmaDB:BmR1_04g07125"/>
<organism evidence="2 3">
    <name type="scientific">Babesia microti (strain RI)</name>
    <dbReference type="NCBI Taxonomy" id="1133968"/>
    <lineage>
        <taxon>Eukaryota</taxon>
        <taxon>Sar</taxon>
        <taxon>Alveolata</taxon>
        <taxon>Apicomplexa</taxon>
        <taxon>Aconoidasida</taxon>
        <taxon>Piroplasmida</taxon>
        <taxon>Babesiidae</taxon>
        <taxon>Babesia</taxon>
    </lineage>
</organism>
<dbReference type="OrthoDB" id="390709at2759"/>
<keyword evidence="3" id="KW-1185">Reference proteome</keyword>
<dbReference type="AlphaFoldDB" id="I7JD48"/>
<sequence length="370" mass="41135">MLNSYGGTFVGLKPVTGNTGKNGNESRVVTIRLGTLKHLSIPKLEKPCKREFFITAVFDTDSLEEIMEHQRNRSVLRQGEFENGYYTCSFNEHTIILPCKGKNFVRLYLSCISTIEENGERKIVLNGLSYTDAYKISKLENYREDKSLTLVSDAAIAVKSNGNNTAMVKQGITGGILSFKIETKPSLGVYIPRDLINSVMDAYKNEGEVYSPSNSNKFDVNKFNSMSNDRAINKYLEKNNAKGNKSDTPSERSINVTEAKKLFDKKTVESVKPPKSTTPSEGAPKIPEPKVEELADKSPSSLNVEGEKAEEPIASEPTAPRDVIPMVEEKQIEKIEDSVETEQISTEMAALEIKDQQNTDRSDKSVKSVL</sequence>